<dbReference type="Proteomes" id="UP000282454">
    <property type="component" value="Unassembled WGS sequence"/>
</dbReference>
<dbReference type="RefSeq" id="WP_121391587.1">
    <property type="nucleotide sequence ID" value="NZ_RCDD01000002.1"/>
</dbReference>
<name>A0A421B3C2_9PSEU</name>
<dbReference type="InterPro" id="IPR041698">
    <property type="entry name" value="Methyltransf_25"/>
</dbReference>
<dbReference type="Pfam" id="PF13649">
    <property type="entry name" value="Methyltransf_25"/>
    <property type="match status" value="1"/>
</dbReference>
<accession>A0A421B3C2</accession>
<dbReference type="GO" id="GO:0008168">
    <property type="term" value="F:methyltransferase activity"/>
    <property type="evidence" value="ECO:0007669"/>
    <property type="project" value="UniProtKB-KW"/>
</dbReference>
<proteinExistence type="predicted"/>
<dbReference type="InterPro" id="IPR029063">
    <property type="entry name" value="SAM-dependent_MTases_sf"/>
</dbReference>
<keyword evidence="2" id="KW-0489">Methyltransferase</keyword>
<dbReference type="PANTHER" id="PTHR43464:SF3">
    <property type="entry name" value="SAM-DEPENDENT METHYLTRANSFERASE"/>
    <property type="match status" value="1"/>
</dbReference>
<dbReference type="PANTHER" id="PTHR43464">
    <property type="entry name" value="METHYLTRANSFERASE"/>
    <property type="match status" value="1"/>
</dbReference>
<feature type="domain" description="Methyltransferase" evidence="1">
    <location>
        <begin position="41"/>
        <end position="132"/>
    </location>
</feature>
<dbReference type="EMBL" id="RCDD01000002">
    <property type="protein sequence ID" value="RLK58783.1"/>
    <property type="molecule type" value="Genomic_DNA"/>
</dbReference>
<evidence type="ECO:0000313" key="2">
    <source>
        <dbReference type="EMBL" id="RLK58783.1"/>
    </source>
</evidence>
<organism evidence="2 3">
    <name type="scientific">Actinokineospora cianjurensis</name>
    <dbReference type="NCBI Taxonomy" id="585224"/>
    <lineage>
        <taxon>Bacteria</taxon>
        <taxon>Bacillati</taxon>
        <taxon>Actinomycetota</taxon>
        <taxon>Actinomycetes</taxon>
        <taxon>Pseudonocardiales</taxon>
        <taxon>Pseudonocardiaceae</taxon>
        <taxon>Actinokineospora</taxon>
    </lineage>
</organism>
<keyword evidence="3" id="KW-1185">Reference proteome</keyword>
<dbReference type="CDD" id="cd02440">
    <property type="entry name" value="AdoMet_MTases"/>
    <property type="match status" value="1"/>
</dbReference>
<reference evidence="2 3" key="1">
    <citation type="submission" date="2018-10" db="EMBL/GenBank/DDBJ databases">
        <title>Genomic Encyclopedia of Archaeal and Bacterial Type Strains, Phase II (KMG-II): from individual species to whole genera.</title>
        <authorList>
            <person name="Goeker M."/>
        </authorList>
    </citation>
    <scope>NUCLEOTIDE SEQUENCE [LARGE SCALE GENOMIC DNA]</scope>
    <source>
        <strain evidence="2 3">DSM 45657</strain>
    </source>
</reference>
<dbReference type="GO" id="GO:0032259">
    <property type="term" value="P:methylation"/>
    <property type="evidence" value="ECO:0007669"/>
    <property type="project" value="UniProtKB-KW"/>
</dbReference>
<dbReference type="Gene3D" id="3.40.50.150">
    <property type="entry name" value="Vaccinia Virus protein VP39"/>
    <property type="match status" value="1"/>
</dbReference>
<comment type="caution">
    <text evidence="2">The sequence shown here is derived from an EMBL/GenBank/DDBJ whole genome shotgun (WGS) entry which is preliminary data.</text>
</comment>
<dbReference type="OrthoDB" id="474235at2"/>
<evidence type="ECO:0000313" key="3">
    <source>
        <dbReference type="Proteomes" id="UP000282454"/>
    </source>
</evidence>
<evidence type="ECO:0000259" key="1">
    <source>
        <dbReference type="Pfam" id="PF13649"/>
    </source>
</evidence>
<protein>
    <submittedName>
        <fullName evidence="2">Methyltransferase family protein</fullName>
    </submittedName>
</protein>
<dbReference type="AlphaFoldDB" id="A0A421B3C2"/>
<dbReference type="SUPFAM" id="SSF53335">
    <property type="entry name" value="S-adenosyl-L-methionine-dependent methyltransferases"/>
    <property type="match status" value="1"/>
</dbReference>
<gene>
    <name evidence="2" type="ORF">CLV68_3258</name>
</gene>
<dbReference type="PIRSF" id="PIRSF034653">
    <property type="entry name" value="Mtase_yjhp_prd"/>
    <property type="match status" value="1"/>
</dbReference>
<keyword evidence="2" id="KW-0808">Transferase</keyword>
<dbReference type="InterPro" id="IPR017031">
    <property type="entry name" value="Pre_MeTrfase_YjhP"/>
</dbReference>
<sequence length="245" mass="26921">MDIPRIFTIRESSHRVHNPIDATKLATLGGALGIEPGATALDLACGTGEMLCTWARDHGLIGTGVDLSSVFIERARARATELGVDVAFHHGDASQHVARERVDLVSCLGATWIGGGLEGTIALLDRSLKPGGLMVIGEPYWLSEPPDEAVAACHVTREDGFGSLPELLERYDDLGYDLVEMVLADKDSWDRYAAAQWLNLRRWADANPADEMVAEVRAELRTAPRDHVRYQREYLGWGAFALMQR</sequence>